<dbReference type="PIRSF" id="PIRSF006305">
    <property type="entry name" value="Maf"/>
    <property type="match status" value="1"/>
</dbReference>
<evidence type="ECO:0000256" key="2">
    <source>
        <dbReference type="ARBA" id="ARBA00022801"/>
    </source>
</evidence>
<sequence length="211" mass="23439">MWTKELLDKLNKYNVVLGSSSKLRRQFFSQNLGVPSFSVVTSTFEENLPKNDYTAAEYVSETARRKIDSIVAALDPHVPSILVVADTIVCSGDQVFEKPGTAAEQLRMLAHYRDTAEVTVMTAVHVCRVQNGQTGPYHSNVASTHLHFNIALTDEQLQFYVASNEGLHVAGGFKFQEMGSMLFVDLLGDYFNVVGLPVRMTYELLQAALTE</sequence>
<comment type="cofactor">
    <cofactor evidence="1">
        <name>a divalent metal cation</name>
        <dbReference type="ChEBI" id="CHEBI:60240"/>
    </cofactor>
</comment>
<dbReference type="OrthoDB" id="10267058at2759"/>
<dbReference type="AlphaFoldDB" id="A0A4P9ZEX1"/>
<accession>A0A4P9ZEX1</accession>
<evidence type="ECO:0000256" key="1">
    <source>
        <dbReference type="ARBA" id="ARBA00001968"/>
    </source>
</evidence>
<dbReference type="InterPro" id="IPR003697">
    <property type="entry name" value="Maf-like"/>
</dbReference>
<keyword evidence="4" id="KW-1185">Reference proteome</keyword>
<gene>
    <name evidence="3" type="ORF">METBISCDRAFT_14193</name>
</gene>
<dbReference type="NCBIfam" id="TIGR00172">
    <property type="entry name" value="maf"/>
    <property type="match status" value="1"/>
</dbReference>
<organism evidence="3 4">
    <name type="scientific">Metschnikowia bicuspidata</name>
    <dbReference type="NCBI Taxonomy" id="27322"/>
    <lineage>
        <taxon>Eukaryota</taxon>
        <taxon>Fungi</taxon>
        <taxon>Dikarya</taxon>
        <taxon>Ascomycota</taxon>
        <taxon>Saccharomycotina</taxon>
        <taxon>Pichiomycetes</taxon>
        <taxon>Metschnikowiaceae</taxon>
        <taxon>Metschnikowia</taxon>
    </lineage>
</organism>
<dbReference type="Pfam" id="PF02545">
    <property type="entry name" value="Maf"/>
    <property type="match status" value="1"/>
</dbReference>
<proteinExistence type="inferred from homology"/>
<evidence type="ECO:0000313" key="3">
    <source>
        <dbReference type="EMBL" id="RKP31363.1"/>
    </source>
</evidence>
<dbReference type="SUPFAM" id="SSF52972">
    <property type="entry name" value="ITPase-like"/>
    <property type="match status" value="1"/>
</dbReference>
<dbReference type="GO" id="GO:0047429">
    <property type="term" value="F:nucleoside triphosphate diphosphatase activity"/>
    <property type="evidence" value="ECO:0007669"/>
    <property type="project" value="InterPro"/>
</dbReference>
<dbReference type="PANTHER" id="PTHR43213">
    <property type="entry name" value="BIFUNCTIONAL DTTP/UTP PYROPHOSPHATASE/METHYLTRANSFERASE PROTEIN-RELATED"/>
    <property type="match status" value="1"/>
</dbReference>
<keyword evidence="2" id="KW-0378">Hydrolase</keyword>
<name>A0A4P9ZEX1_9ASCO</name>
<evidence type="ECO:0000313" key="4">
    <source>
        <dbReference type="Proteomes" id="UP000268321"/>
    </source>
</evidence>
<reference evidence="4" key="1">
    <citation type="journal article" date="2018" name="Nat. Microbiol.">
        <title>Leveraging single-cell genomics to expand the fungal tree of life.</title>
        <authorList>
            <person name="Ahrendt S.R."/>
            <person name="Quandt C.A."/>
            <person name="Ciobanu D."/>
            <person name="Clum A."/>
            <person name="Salamov A."/>
            <person name="Andreopoulos B."/>
            <person name="Cheng J.F."/>
            <person name="Woyke T."/>
            <person name="Pelin A."/>
            <person name="Henrissat B."/>
            <person name="Reynolds N.K."/>
            <person name="Benny G.L."/>
            <person name="Smith M.E."/>
            <person name="James T.Y."/>
            <person name="Grigoriev I.V."/>
        </authorList>
    </citation>
    <scope>NUCLEOTIDE SEQUENCE [LARGE SCALE GENOMIC DNA]</scope>
    <source>
        <strain evidence="4">Baker2002</strain>
    </source>
</reference>
<dbReference type="HAMAP" id="MF_00528">
    <property type="entry name" value="Maf"/>
    <property type="match status" value="1"/>
</dbReference>
<dbReference type="InterPro" id="IPR029001">
    <property type="entry name" value="ITPase-like_fam"/>
</dbReference>
<dbReference type="Gene3D" id="3.90.950.10">
    <property type="match status" value="1"/>
</dbReference>
<dbReference type="EMBL" id="ML004442">
    <property type="protein sequence ID" value="RKP31363.1"/>
    <property type="molecule type" value="Genomic_DNA"/>
</dbReference>
<dbReference type="Proteomes" id="UP000268321">
    <property type="component" value="Unassembled WGS sequence"/>
</dbReference>
<dbReference type="PANTHER" id="PTHR43213:SF5">
    <property type="entry name" value="BIFUNCTIONAL DTTP_UTP PYROPHOSPHATASE_METHYLTRANSFERASE PROTEIN-RELATED"/>
    <property type="match status" value="1"/>
</dbReference>
<protein>
    <submittedName>
        <fullName evidence="3">Maf-like protein</fullName>
    </submittedName>
</protein>